<feature type="domain" description="GST N-terminal" evidence="3">
    <location>
        <begin position="206"/>
        <end position="286"/>
    </location>
</feature>
<dbReference type="CDD" id="cd00570">
    <property type="entry name" value="GST_N_family"/>
    <property type="match status" value="1"/>
</dbReference>
<dbReference type="PANTHER" id="PTHR43968:SF6">
    <property type="entry name" value="GLUTATHIONE S-TRANSFERASE OMEGA"/>
    <property type="match status" value="1"/>
</dbReference>
<proteinExistence type="inferred from homology"/>
<evidence type="ECO:0000313" key="6">
    <source>
        <dbReference type="Proteomes" id="UP001270362"/>
    </source>
</evidence>
<evidence type="ECO:0000256" key="1">
    <source>
        <dbReference type="ARBA" id="ARBA00007409"/>
    </source>
</evidence>
<comment type="caution">
    <text evidence="5">The sequence shown here is derived from an EMBL/GenBank/DDBJ whole genome shotgun (WGS) entry which is preliminary data.</text>
</comment>
<dbReference type="PROSITE" id="PS50405">
    <property type="entry name" value="GST_CTER"/>
    <property type="match status" value="1"/>
</dbReference>
<protein>
    <recommendedName>
        <fullName evidence="7">Glutathione S-transferase</fullName>
    </recommendedName>
</protein>
<gene>
    <name evidence="5" type="ORF">B0T22DRAFT_372661</name>
</gene>
<feature type="domain" description="GST C-terminal" evidence="4">
    <location>
        <begin position="291"/>
        <end position="416"/>
    </location>
</feature>
<dbReference type="InterPro" id="IPR004045">
    <property type="entry name" value="Glutathione_S-Trfase_N"/>
</dbReference>
<dbReference type="InterPro" id="IPR010987">
    <property type="entry name" value="Glutathione-S-Trfase_C-like"/>
</dbReference>
<dbReference type="Gene3D" id="3.40.30.10">
    <property type="entry name" value="Glutaredoxin"/>
    <property type="match status" value="1"/>
</dbReference>
<sequence length="429" mass="48483">MVEDPPNLDEWRRKLFDLDDVLELSQDEFETYFPWVDNVYSHRSTQPYKRKPFVTHYFDCRLKGRPPGTPKSNDPNKKKRRRLARERDLCDVKIKITEYTGGPDMATATVGGATGGDGSARPRPHPPGVPYWTIQRVNGNAMNNGTGDGTPARHKHTLERSDEVKKNSVVRWLSTRNKGVKKTPKPLAWKPTGDAALTARRHAKDNEMKFYAACFCPFSQRVWIALETKGLQYQYIETDPLCKPKPTHLLEANPRGLVPAIRQGDWACGESAVILEYLEEHGTSIPLHPSDARLKANCRLWIDFINTRIVPSFYMVLSSSAGDGQPPNQAREKLQRDILTLILAADEEGPYFLGDQVCLVDIHFAPFAMRLPRLLHMTVSGAGPAAEHRWRRWIEALEANPHVRSTTSSDALYADTINLLVQGCRAHLD</sequence>
<dbReference type="PANTHER" id="PTHR43968">
    <property type="match status" value="1"/>
</dbReference>
<evidence type="ECO:0000259" key="4">
    <source>
        <dbReference type="PROSITE" id="PS50405"/>
    </source>
</evidence>
<dbReference type="SFLD" id="SFLDS00019">
    <property type="entry name" value="Glutathione_Transferase_(cytos"/>
    <property type="match status" value="1"/>
</dbReference>
<dbReference type="SFLD" id="SFLDG00358">
    <property type="entry name" value="Main_(cytGST)"/>
    <property type="match status" value="1"/>
</dbReference>
<dbReference type="InterPro" id="IPR040079">
    <property type="entry name" value="Glutathione_S-Trfase"/>
</dbReference>
<dbReference type="Proteomes" id="UP001270362">
    <property type="component" value="Unassembled WGS sequence"/>
</dbReference>
<evidence type="ECO:0000313" key="5">
    <source>
        <dbReference type="EMBL" id="KAK3695174.1"/>
    </source>
</evidence>
<dbReference type="Pfam" id="PF13417">
    <property type="entry name" value="GST_N_3"/>
    <property type="match status" value="1"/>
</dbReference>
<name>A0AAE0XKH9_9PEZI</name>
<organism evidence="5 6">
    <name type="scientific">Podospora appendiculata</name>
    <dbReference type="NCBI Taxonomy" id="314037"/>
    <lineage>
        <taxon>Eukaryota</taxon>
        <taxon>Fungi</taxon>
        <taxon>Dikarya</taxon>
        <taxon>Ascomycota</taxon>
        <taxon>Pezizomycotina</taxon>
        <taxon>Sordariomycetes</taxon>
        <taxon>Sordariomycetidae</taxon>
        <taxon>Sordariales</taxon>
        <taxon>Podosporaceae</taxon>
        <taxon>Podospora</taxon>
    </lineage>
</organism>
<dbReference type="Gene3D" id="1.20.1050.10">
    <property type="match status" value="1"/>
</dbReference>
<keyword evidence="6" id="KW-1185">Reference proteome</keyword>
<accession>A0AAE0XKH9</accession>
<dbReference type="AlphaFoldDB" id="A0AAE0XKH9"/>
<dbReference type="PROSITE" id="PS50404">
    <property type="entry name" value="GST_NTER"/>
    <property type="match status" value="1"/>
</dbReference>
<evidence type="ECO:0000259" key="3">
    <source>
        <dbReference type="PROSITE" id="PS50404"/>
    </source>
</evidence>
<reference evidence="5" key="1">
    <citation type="journal article" date="2023" name="Mol. Phylogenet. Evol.">
        <title>Genome-scale phylogeny and comparative genomics of the fungal order Sordariales.</title>
        <authorList>
            <person name="Hensen N."/>
            <person name="Bonometti L."/>
            <person name="Westerberg I."/>
            <person name="Brannstrom I.O."/>
            <person name="Guillou S."/>
            <person name="Cros-Aarteil S."/>
            <person name="Calhoun S."/>
            <person name="Haridas S."/>
            <person name="Kuo A."/>
            <person name="Mondo S."/>
            <person name="Pangilinan J."/>
            <person name="Riley R."/>
            <person name="LaButti K."/>
            <person name="Andreopoulos B."/>
            <person name="Lipzen A."/>
            <person name="Chen C."/>
            <person name="Yan M."/>
            <person name="Daum C."/>
            <person name="Ng V."/>
            <person name="Clum A."/>
            <person name="Steindorff A."/>
            <person name="Ohm R.A."/>
            <person name="Martin F."/>
            <person name="Silar P."/>
            <person name="Natvig D.O."/>
            <person name="Lalanne C."/>
            <person name="Gautier V."/>
            <person name="Ament-Velasquez S.L."/>
            <person name="Kruys A."/>
            <person name="Hutchinson M.I."/>
            <person name="Powell A.J."/>
            <person name="Barry K."/>
            <person name="Miller A.N."/>
            <person name="Grigoriev I.V."/>
            <person name="Debuchy R."/>
            <person name="Gladieux P."/>
            <person name="Hiltunen Thoren M."/>
            <person name="Johannesson H."/>
        </authorList>
    </citation>
    <scope>NUCLEOTIDE SEQUENCE</scope>
    <source>
        <strain evidence="5">CBS 314.62</strain>
    </source>
</reference>
<dbReference type="CDD" id="cd00299">
    <property type="entry name" value="GST_C_family"/>
    <property type="match status" value="1"/>
</dbReference>
<reference evidence="5" key="2">
    <citation type="submission" date="2023-06" db="EMBL/GenBank/DDBJ databases">
        <authorList>
            <consortium name="Lawrence Berkeley National Laboratory"/>
            <person name="Haridas S."/>
            <person name="Hensen N."/>
            <person name="Bonometti L."/>
            <person name="Westerberg I."/>
            <person name="Brannstrom I.O."/>
            <person name="Guillou S."/>
            <person name="Cros-Aarteil S."/>
            <person name="Calhoun S."/>
            <person name="Kuo A."/>
            <person name="Mondo S."/>
            <person name="Pangilinan J."/>
            <person name="Riley R."/>
            <person name="Labutti K."/>
            <person name="Andreopoulos B."/>
            <person name="Lipzen A."/>
            <person name="Chen C."/>
            <person name="Yanf M."/>
            <person name="Daum C."/>
            <person name="Ng V."/>
            <person name="Clum A."/>
            <person name="Steindorff A."/>
            <person name="Ohm R."/>
            <person name="Martin F."/>
            <person name="Silar P."/>
            <person name="Natvig D."/>
            <person name="Lalanne C."/>
            <person name="Gautier V."/>
            <person name="Ament-Velasquez S.L."/>
            <person name="Kruys A."/>
            <person name="Hutchinson M.I."/>
            <person name="Powell A.J."/>
            <person name="Barry K."/>
            <person name="Miller A.N."/>
            <person name="Grigoriev I.V."/>
            <person name="Debuchy R."/>
            <person name="Gladieux P."/>
            <person name="Thoren M.H."/>
            <person name="Johannesson H."/>
        </authorList>
    </citation>
    <scope>NUCLEOTIDE SEQUENCE</scope>
    <source>
        <strain evidence="5">CBS 314.62</strain>
    </source>
</reference>
<feature type="region of interest" description="Disordered" evidence="2">
    <location>
        <begin position="61"/>
        <end position="85"/>
    </location>
</feature>
<comment type="similarity">
    <text evidence="1">Belongs to the GST superfamily.</text>
</comment>
<dbReference type="EMBL" id="JAULSO010000001">
    <property type="protein sequence ID" value="KAK3695174.1"/>
    <property type="molecule type" value="Genomic_DNA"/>
</dbReference>
<dbReference type="GO" id="GO:0005737">
    <property type="term" value="C:cytoplasm"/>
    <property type="evidence" value="ECO:0007669"/>
    <property type="project" value="TreeGrafter"/>
</dbReference>
<evidence type="ECO:0008006" key="7">
    <source>
        <dbReference type="Google" id="ProtNLM"/>
    </source>
</evidence>
<evidence type="ECO:0000256" key="2">
    <source>
        <dbReference type="SAM" id="MobiDB-lite"/>
    </source>
</evidence>
<dbReference type="InterPro" id="IPR050983">
    <property type="entry name" value="GST_Omega/HSP26"/>
</dbReference>
<dbReference type="InterPro" id="IPR036282">
    <property type="entry name" value="Glutathione-S-Trfase_C_sf"/>
</dbReference>
<dbReference type="SUPFAM" id="SSF47616">
    <property type="entry name" value="GST C-terminal domain-like"/>
    <property type="match status" value="1"/>
</dbReference>
<dbReference type="InterPro" id="IPR036249">
    <property type="entry name" value="Thioredoxin-like_sf"/>
</dbReference>
<dbReference type="SUPFAM" id="SSF52833">
    <property type="entry name" value="Thioredoxin-like"/>
    <property type="match status" value="1"/>
</dbReference>